<dbReference type="InterPro" id="IPR011993">
    <property type="entry name" value="PH-like_dom_sf"/>
</dbReference>
<dbReference type="InterPro" id="IPR050865">
    <property type="entry name" value="BEACH_Domain"/>
</dbReference>
<evidence type="ECO:0000313" key="7">
    <source>
        <dbReference type="EMBL" id="GBG78163.1"/>
    </source>
</evidence>
<dbReference type="PANTHER" id="PTHR13743:SF157">
    <property type="entry name" value="BEACH DOMAIN-CONTAINING PROTEIN C2"/>
    <property type="match status" value="1"/>
</dbReference>
<evidence type="ECO:0000259" key="6">
    <source>
        <dbReference type="PROSITE" id="PS51783"/>
    </source>
</evidence>
<dbReference type="STRING" id="69332.A0A388L7I6"/>
<dbReference type="Pfam" id="PF00400">
    <property type="entry name" value="WD40"/>
    <property type="match status" value="1"/>
</dbReference>
<comment type="caution">
    <text evidence="7">The sequence shown here is derived from an EMBL/GenBank/DDBJ whole genome shotgun (WGS) entry which is preliminary data.</text>
</comment>
<dbReference type="PROSITE" id="PS50082">
    <property type="entry name" value="WD_REPEATS_2"/>
    <property type="match status" value="1"/>
</dbReference>
<dbReference type="PROSITE" id="PS50197">
    <property type="entry name" value="BEACH"/>
    <property type="match status" value="1"/>
</dbReference>
<evidence type="ECO:0000256" key="1">
    <source>
        <dbReference type="ARBA" id="ARBA00022574"/>
    </source>
</evidence>
<feature type="region of interest" description="Disordered" evidence="4">
    <location>
        <begin position="1394"/>
        <end position="1455"/>
    </location>
</feature>
<dbReference type="CDD" id="cd01201">
    <property type="entry name" value="PH_BEACH"/>
    <property type="match status" value="1"/>
</dbReference>
<feature type="compositionally biased region" description="Low complexity" evidence="4">
    <location>
        <begin position="350"/>
        <end position="361"/>
    </location>
</feature>
<feature type="compositionally biased region" description="Low complexity" evidence="4">
    <location>
        <begin position="279"/>
        <end position="292"/>
    </location>
</feature>
<dbReference type="SMART" id="SM00320">
    <property type="entry name" value="WD40"/>
    <property type="match status" value="4"/>
</dbReference>
<evidence type="ECO:0000259" key="5">
    <source>
        <dbReference type="PROSITE" id="PS50197"/>
    </source>
</evidence>
<dbReference type="SMART" id="SM01026">
    <property type="entry name" value="Beach"/>
    <property type="match status" value="1"/>
</dbReference>
<dbReference type="InterPro" id="IPR000409">
    <property type="entry name" value="BEACH_dom"/>
</dbReference>
<feature type="region of interest" description="Disordered" evidence="4">
    <location>
        <begin position="259"/>
        <end position="307"/>
    </location>
</feature>
<name>A0A388L7I6_CHABU</name>
<dbReference type="Gramene" id="GBG78163">
    <property type="protein sequence ID" value="GBG78163"/>
    <property type="gene ID" value="CBR_g26196"/>
</dbReference>
<dbReference type="PANTHER" id="PTHR13743">
    <property type="entry name" value="BEIGE/BEACH-RELATED"/>
    <property type="match status" value="1"/>
</dbReference>
<accession>A0A388L7I6</accession>
<dbReference type="CDD" id="cd06071">
    <property type="entry name" value="Beach"/>
    <property type="match status" value="1"/>
</dbReference>
<dbReference type="Proteomes" id="UP000265515">
    <property type="component" value="Unassembled WGS sequence"/>
</dbReference>
<dbReference type="SUPFAM" id="SSF81837">
    <property type="entry name" value="BEACH domain"/>
    <property type="match status" value="1"/>
</dbReference>
<feature type="repeat" description="WD" evidence="3">
    <location>
        <begin position="2067"/>
        <end position="2108"/>
    </location>
</feature>
<gene>
    <name evidence="7" type="ORF">CBR_g26196</name>
</gene>
<dbReference type="Pfam" id="PF15787">
    <property type="entry name" value="DUF4704"/>
    <property type="match status" value="2"/>
</dbReference>
<dbReference type="OMA" id="NMPINES"/>
<dbReference type="Pfam" id="PF02138">
    <property type="entry name" value="Beach"/>
    <property type="match status" value="1"/>
</dbReference>
<organism evidence="7 8">
    <name type="scientific">Chara braunii</name>
    <name type="common">Braun's stonewort</name>
    <dbReference type="NCBI Taxonomy" id="69332"/>
    <lineage>
        <taxon>Eukaryota</taxon>
        <taxon>Viridiplantae</taxon>
        <taxon>Streptophyta</taxon>
        <taxon>Charophyceae</taxon>
        <taxon>Charales</taxon>
        <taxon>Characeae</taxon>
        <taxon>Chara</taxon>
    </lineage>
</organism>
<dbReference type="PROSITE" id="PS51783">
    <property type="entry name" value="PH_BEACH"/>
    <property type="match status" value="1"/>
</dbReference>
<evidence type="ECO:0000256" key="2">
    <source>
        <dbReference type="ARBA" id="ARBA00022737"/>
    </source>
</evidence>
<feature type="domain" description="BEACH" evidence="5">
    <location>
        <begin position="1622"/>
        <end position="1911"/>
    </location>
</feature>
<dbReference type="InterPro" id="IPR036322">
    <property type="entry name" value="WD40_repeat_dom_sf"/>
</dbReference>
<evidence type="ECO:0008006" key="9">
    <source>
        <dbReference type="Google" id="ProtNLM"/>
    </source>
</evidence>
<evidence type="ECO:0000313" key="8">
    <source>
        <dbReference type="Proteomes" id="UP000265515"/>
    </source>
</evidence>
<keyword evidence="1 3" id="KW-0853">WD repeat</keyword>
<dbReference type="Gene3D" id="1.10.1540.10">
    <property type="entry name" value="BEACH domain"/>
    <property type="match status" value="1"/>
</dbReference>
<evidence type="ECO:0000256" key="4">
    <source>
        <dbReference type="SAM" id="MobiDB-lite"/>
    </source>
</evidence>
<keyword evidence="8" id="KW-1185">Reference proteome</keyword>
<evidence type="ECO:0000256" key="3">
    <source>
        <dbReference type="PROSITE-ProRule" id="PRU00221"/>
    </source>
</evidence>
<dbReference type="InterPro" id="IPR001680">
    <property type="entry name" value="WD40_rpt"/>
</dbReference>
<dbReference type="Gene3D" id="2.130.10.10">
    <property type="entry name" value="YVTN repeat-like/Quinoprotein amine dehydrogenase"/>
    <property type="match status" value="1"/>
</dbReference>
<feature type="region of interest" description="Disordered" evidence="4">
    <location>
        <begin position="340"/>
        <end position="361"/>
    </location>
</feature>
<feature type="domain" description="BEACH-type PH" evidence="6">
    <location>
        <begin position="1478"/>
        <end position="1607"/>
    </location>
</feature>
<reference evidence="7 8" key="1">
    <citation type="journal article" date="2018" name="Cell">
        <title>The Chara Genome: Secondary Complexity and Implications for Plant Terrestrialization.</title>
        <authorList>
            <person name="Nishiyama T."/>
            <person name="Sakayama H."/>
            <person name="Vries J.D."/>
            <person name="Buschmann H."/>
            <person name="Saint-Marcoux D."/>
            <person name="Ullrich K.K."/>
            <person name="Haas F.B."/>
            <person name="Vanderstraeten L."/>
            <person name="Becker D."/>
            <person name="Lang D."/>
            <person name="Vosolsobe S."/>
            <person name="Rombauts S."/>
            <person name="Wilhelmsson P.K.I."/>
            <person name="Janitza P."/>
            <person name="Kern R."/>
            <person name="Heyl A."/>
            <person name="Rumpler F."/>
            <person name="Villalobos L.I.A.C."/>
            <person name="Clay J.M."/>
            <person name="Skokan R."/>
            <person name="Toyoda A."/>
            <person name="Suzuki Y."/>
            <person name="Kagoshima H."/>
            <person name="Schijlen E."/>
            <person name="Tajeshwar N."/>
            <person name="Catarino B."/>
            <person name="Hetherington A.J."/>
            <person name="Saltykova A."/>
            <person name="Bonnot C."/>
            <person name="Breuninger H."/>
            <person name="Symeonidi A."/>
            <person name="Radhakrishnan G.V."/>
            <person name="Van Nieuwerburgh F."/>
            <person name="Deforce D."/>
            <person name="Chang C."/>
            <person name="Karol K.G."/>
            <person name="Hedrich R."/>
            <person name="Ulvskov P."/>
            <person name="Glockner G."/>
            <person name="Delwiche C.F."/>
            <person name="Petrasek J."/>
            <person name="Van de Peer Y."/>
            <person name="Friml J."/>
            <person name="Beilby M."/>
            <person name="Dolan L."/>
            <person name="Kohara Y."/>
            <person name="Sugano S."/>
            <person name="Fujiyama A."/>
            <person name="Delaux P.-M."/>
            <person name="Quint M."/>
            <person name="TheiBen G."/>
            <person name="Hagemann M."/>
            <person name="Harholt J."/>
            <person name="Dunand C."/>
            <person name="Zachgo S."/>
            <person name="Langdale J."/>
            <person name="Maumus F."/>
            <person name="Straeten D.V.D."/>
            <person name="Gould S.B."/>
            <person name="Rensing S.A."/>
        </authorList>
    </citation>
    <scope>NUCLEOTIDE SEQUENCE [LARGE SCALE GENOMIC DNA]</scope>
    <source>
        <strain evidence="7 8">S276</strain>
    </source>
</reference>
<feature type="region of interest" description="Disordered" evidence="4">
    <location>
        <begin position="1152"/>
        <end position="1193"/>
    </location>
</feature>
<dbReference type="Gene3D" id="2.30.29.30">
    <property type="entry name" value="Pleckstrin-homology domain (PH domain)/Phosphotyrosine-binding domain (PTB)"/>
    <property type="match status" value="1"/>
</dbReference>
<protein>
    <recommendedName>
        <fullName evidence="9">BEACH domain-containing protein</fullName>
    </recommendedName>
</protein>
<dbReference type="InterPro" id="IPR031570">
    <property type="entry name" value="NBEA/BDCP_DUF4704"/>
</dbReference>
<dbReference type="OrthoDB" id="26681at2759"/>
<dbReference type="InterPro" id="IPR036372">
    <property type="entry name" value="BEACH_dom_sf"/>
</dbReference>
<proteinExistence type="predicted"/>
<dbReference type="SUPFAM" id="SSF50729">
    <property type="entry name" value="PH domain-like"/>
    <property type="match status" value="1"/>
</dbReference>
<sequence length="2286" mass="246026">MLAGAHRRPAEVLGHVHIATRVKPADSLWAMGEGGPLATLPLVVGSLEKETLQPCISDVYVSAAASMLSAPLLRVIARALLHPGNMDEVARINAPRLLAHLLSHVLTVPAAADHHHSVSSSANSAKNEKRDEEMVVAVISLVQASKANEVSGSSVLKLNAVRPAGQLNTLVDELLVVVELLVGSGSGITAEADVRCLIHFVLDCSQPNQVARVLHLIYRLVVQPNTGRAAAFAEMFLSNGGSEMMLALLRKEADMGETPAYIPPCAQEGPKHVAGENDSAGSGLSSARSSGGETPVDSTGHGSFSGLSRSSALSGSLSVESLSSKEGRFPNLTITMPEKTKSTGTLSYTSPRVSGMMSPSMSPSFRSSKLLGGIQLSVGPGNSNAFRNVDGGDGIMLGIISLVGALVSGGYLYLSSPLSPTGAMAAMGVSTPTGAGGDQSRGGLPQVGASVGVWYVYAIQRAFQAAPKRLLTDAVYTVLLSAILRSEVVTNNPEALYDVGHRFQNTDLLSALLQSLPMAPKNMQMRALQDILLLTCTHQDNRNSITSMPEWPEWLLEILLSNYETISDDPDEVDMTEAANELVYGFLSIILEHSMRSRDGWKEVEAIIHCLDWLAEVGGSNLPDRRLRRDQAVPKIKRAILGSLMEFATYELKVQFDRHQPSHNMSASSDPLGMLQTQVVAAVAAGVASEGLSPRAAKAEAEAAAQLPLYLAENSLVLLMLVEDFLRAQCHAYGEKLKSASSKNMSGTKSPVARLLEGVAAGGFERTSSLGFERLGSMDRPAGDMADEHDGVSLEDLAAMADSDGRISTAAMERIAASAAAEPYESVRCAFASYGSLGSELGHGWRTRSRLWYGVGLPSRGGVCPGGGCGWEAWMNTTERDEDGEWVDLTLVRKAVDMLSSLLLEDTSYSGGPGSGAMSAIGIVPGVSGHFNSAGGGLAPGVQGLQQIVDSDQPFFAMLRIVLVSMREEDKGGEPAGNIVMDRSGELGPNGRPIWSPEPGGRQSQGACLLRCVLAPLMNTPISGERRQRVLVAACIMYTEVWHAVSVEHEPIRRQYLELLLPPFAHLLRRWRPLLAGIHGLTDYEGQSPIAFEDKALSTDVTPLEAALAMISPGWGAAFASPPAAMALAMAAAGAGYGGENSSPMNRGALRRTSELESPTGGSGSGSSGSGKLLNFKDMNQNAPKERTTPPLDRAAAKAAAMAAARDKERKAKIGAKRGWGAVAMCTSGQRRAESDDERFKRWNIQEAIAAAWAESAHDAARLPGFDRLSSPVRGSSGGSTLAMLVEGARRMRYAEVNRRAMASAADDYSVSLGARGWRSLIRRLLESDSLYGAISRPSWPVHVFWKLDTMENRLRQRKRLKTNYKGTDHLGAAADSEIVAAVKKSKAEMPEAAPALSPEFAAGSGAGSDVAEESERYSEDSLMSPDARPSMDGSEASVVSPSRQPASTAAATAAAVPGVPGLTPTVMATMATTVMTEVNERVVVEVPAALVQPLKVQKGRFQVTTKRICFIVDDTINMDTPSVEESTTGDDWELIGDGASSAVRSCQHRRDGADDRSWPLSSLREIHSRRYLLRLSALELFMVDRSNFFFNFMGSDERRRVYRALLTVRPPYLNNVFGSTQRPERLLKKLQLMERWSRREISNFEYLMQLNTLAGRSYNDITQYPVFPWVLQDYSSGTLDLNDPSVFRDLSKPIGALNPVRLEKFLERYDNLDDPLIPKFHYGSHYSNAGTVLYYLLRVEPYTSLAVQLQGGKFDHADRMFGDVGATWRGVLEDMSDVKELVPEFFFLPEMFINQNSLDLGRTQKGEILGDVSLPPWADNAIDFVQKHRAALESEYVSAHLHEWIDLIFGYKQRGPHAITAANVFYYITYDGAVDIDKISDPVQRKATQDQIAYFGQTPAQLLTTPHQPRLSVHEAVHLQTIFRNPSAVCSYAIGGQDRLNVPAVQLCATSETIVTVQGPAPACHVAVHRWQPNTPDDRGIPFKFQHGRTFSSSGSGALMRMFSRGPAQTPAMVMYPRIHTLPAPGINKYAVVAITADGRHLLTGGHGDCSLKLVDVHSARVAESAYAHCSPISCLALSPDGSILVTGSKFAMAILWRIHRTSGSNSGAHASAQDPSMVAIAASAAGSSGIPSSPHMPSDAEGELIDNSGSNFSRRKCIEGPLHVLRGHVDELICCAVNADLDLVATCSKTKGVLLHTIMRGRHLTFGFGCGLLFGCEQMVQRFELPDDASDVTALALTEDNTNLIVSTSDMQLLVYTDPRVSVIKTDQMLRLGWEGAGLSGLMT</sequence>
<dbReference type="SUPFAM" id="SSF50978">
    <property type="entry name" value="WD40 repeat-like"/>
    <property type="match status" value="1"/>
</dbReference>
<dbReference type="InterPro" id="IPR023362">
    <property type="entry name" value="PH-BEACH_dom"/>
</dbReference>
<dbReference type="InterPro" id="IPR015943">
    <property type="entry name" value="WD40/YVTN_repeat-like_dom_sf"/>
</dbReference>
<dbReference type="FunFam" id="1.10.1540.10:FF:000001">
    <property type="entry name" value="neurobeachin isoform X1"/>
    <property type="match status" value="1"/>
</dbReference>
<dbReference type="EMBL" id="BFEA01000288">
    <property type="protein sequence ID" value="GBG78163.1"/>
    <property type="molecule type" value="Genomic_DNA"/>
</dbReference>
<keyword evidence="2" id="KW-0677">Repeat</keyword>
<dbReference type="Pfam" id="PF14844">
    <property type="entry name" value="PH_BEACH"/>
    <property type="match status" value="1"/>
</dbReference>